<dbReference type="AlphaFoldDB" id="A0A3N2DBJ3"/>
<reference evidence="12 13" key="1">
    <citation type="submission" date="2018-11" db="EMBL/GenBank/DDBJ databases">
        <title>Sequencing the genomes of 1000 actinobacteria strains.</title>
        <authorList>
            <person name="Klenk H.-P."/>
        </authorList>
    </citation>
    <scope>NUCLEOTIDE SEQUENCE [LARGE SCALE GENOMIC DNA]</scope>
    <source>
        <strain evidence="12 13">DSM 13521</strain>
    </source>
</reference>
<protein>
    <submittedName>
        <fullName evidence="12">Arsenite efflux membrane protein ArsB</fullName>
    </submittedName>
</protein>
<dbReference type="Proteomes" id="UP000275356">
    <property type="component" value="Unassembled WGS sequence"/>
</dbReference>
<feature type="transmembrane region" description="Helical" evidence="10">
    <location>
        <begin position="209"/>
        <end position="227"/>
    </location>
</feature>
<dbReference type="PANTHER" id="PTHR43302:SF5">
    <property type="entry name" value="TRANSPORTER ARSB-RELATED"/>
    <property type="match status" value="1"/>
</dbReference>
<feature type="transmembrane region" description="Helical" evidence="10">
    <location>
        <begin position="20"/>
        <end position="38"/>
    </location>
</feature>
<evidence type="ECO:0000256" key="8">
    <source>
        <dbReference type="ARBA" id="ARBA00022989"/>
    </source>
</evidence>
<keyword evidence="7" id="KW-0059">Arsenical resistance</keyword>
<keyword evidence="9 10" id="KW-0472">Membrane</keyword>
<gene>
    <name evidence="12" type="ORF">EDD28_1763</name>
</gene>
<comment type="subcellular location">
    <subcellularLocation>
        <location evidence="1">Cell membrane</location>
        <topology evidence="1">Multi-pass membrane protein</topology>
    </subcellularLocation>
</comment>
<comment type="caution">
    <text evidence="12">The sequence shown here is derived from an EMBL/GenBank/DDBJ whole genome shotgun (WGS) entry which is preliminary data.</text>
</comment>
<evidence type="ECO:0000256" key="7">
    <source>
        <dbReference type="ARBA" id="ARBA00022849"/>
    </source>
</evidence>
<evidence type="ECO:0000256" key="4">
    <source>
        <dbReference type="ARBA" id="ARBA00022448"/>
    </source>
</evidence>
<accession>A0A3N2DBJ3</accession>
<feature type="transmembrane region" description="Helical" evidence="10">
    <location>
        <begin position="87"/>
        <end position="117"/>
    </location>
</feature>
<feature type="transmembrane region" description="Helical" evidence="10">
    <location>
        <begin position="379"/>
        <end position="397"/>
    </location>
</feature>
<evidence type="ECO:0000256" key="3">
    <source>
        <dbReference type="ARBA" id="ARBA00009843"/>
    </source>
</evidence>
<evidence type="ECO:0000259" key="11">
    <source>
        <dbReference type="Pfam" id="PF03600"/>
    </source>
</evidence>
<feature type="domain" description="Citrate transporter-like" evidence="11">
    <location>
        <begin position="26"/>
        <end position="327"/>
    </location>
</feature>
<dbReference type="GO" id="GO:0015105">
    <property type="term" value="F:arsenite transmembrane transporter activity"/>
    <property type="evidence" value="ECO:0007669"/>
    <property type="project" value="InterPro"/>
</dbReference>
<dbReference type="OrthoDB" id="9774335at2"/>
<keyword evidence="4" id="KW-0813">Transport</keyword>
<name>A0A3N2DBJ3_9MICO</name>
<sequence length="398" mass="40588">MPEPRPETGGAAGHRPQPWWLLAPAAAAVVLVAGWLPLERALALAERTGPVLLFVAALTVVAELCAGAGLFTAAAGIAADVARGRRWILWALVTLLAVVCTALFSLDTTAVLLTPVVIALARRTGTSPLPFALAVLALANTASLVLPVSNLTNLLADHELRRAGASYLGLMWAPALASIVVTILVLAIRDRRSLRGGYEPAEAPGPPDLRLLRIVGVVVALMGIAFVVGVPPATAGVTAALVLLAATLVRRRSLPVPAADLVPWRMLIVVGSLFVVVTAAVGAGGIAAALAGTGTGPLDLLRLATVGALAANAVNNLPAFLALDPATTGEPLRVAALLVGTGVGPLVTPWGSLATVLWWQRCRQVFLHVPAATIVRQGLLLAPLALLAATAALVVAVG</sequence>
<keyword evidence="5" id="KW-1003">Cell membrane</keyword>
<dbReference type="Pfam" id="PF03600">
    <property type="entry name" value="CitMHS"/>
    <property type="match status" value="1"/>
</dbReference>
<proteinExistence type="inferred from homology"/>
<dbReference type="RefSeq" id="WP_123739258.1">
    <property type="nucleotide sequence ID" value="NZ_RKHQ01000001.1"/>
</dbReference>
<organism evidence="12 13">
    <name type="scientific">Salana multivorans</name>
    <dbReference type="NCBI Taxonomy" id="120377"/>
    <lineage>
        <taxon>Bacteria</taxon>
        <taxon>Bacillati</taxon>
        <taxon>Actinomycetota</taxon>
        <taxon>Actinomycetes</taxon>
        <taxon>Micrococcales</taxon>
        <taxon>Beutenbergiaceae</taxon>
        <taxon>Salana</taxon>
    </lineage>
</organism>
<keyword evidence="8 10" id="KW-1133">Transmembrane helix</keyword>
<dbReference type="PRINTS" id="PR00758">
    <property type="entry name" value="ARSENICPUMP"/>
</dbReference>
<evidence type="ECO:0000256" key="2">
    <source>
        <dbReference type="ARBA" id="ARBA00006433"/>
    </source>
</evidence>
<comment type="similarity">
    <text evidence="2">Belongs to the ArsB family.</text>
</comment>
<feature type="transmembrane region" description="Helical" evidence="10">
    <location>
        <begin position="262"/>
        <end position="291"/>
    </location>
</feature>
<dbReference type="PANTHER" id="PTHR43302">
    <property type="entry name" value="TRANSPORTER ARSB-RELATED"/>
    <property type="match status" value="1"/>
</dbReference>
<evidence type="ECO:0000256" key="9">
    <source>
        <dbReference type="ARBA" id="ARBA00023136"/>
    </source>
</evidence>
<evidence type="ECO:0000256" key="1">
    <source>
        <dbReference type="ARBA" id="ARBA00004651"/>
    </source>
</evidence>
<keyword evidence="6 10" id="KW-0812">Transmembrane</keyword>
<feature type="transmembrane region" description="Helical" evidence="10">
    <location>
        <begin position="129"/>
        <end position="149"/>
    </location>
</feature>
<keyword evidence="13" id="KW-1185">Reference proteome</keyword>
<feature type="transmembrane region" description="Helical" evidence="10">
    <location>
        <begin position="303"/>
        <end position="323"/>
    </location>
</feature>
<dbReference type="GO" id="GO:0005886">
    <property type="term" value="C:plasma membrane"/>
    <property type="evidence" value="ECO:0007669"/>
    <property type="project" value="UniProtKB-SubCell"/>
</dbReference>
<evidence type="ECO:0000313" key="12">
    <source>
        <dbReference type="EMBL" id="ROR97170.1"/>
    </source>
</evidence>
<feature type="transmembrane region" description="Helical" evidence="10">
    <location>
        <begin position="50"/>
        <end position="75"/>
    </location>
</feature>
<feature type="transmembrane region" description="Helical" evidence="10">
    <location>
        <begin position="233"/>
        <end position="250"/>
    </location>
</feature>
<comment type="similarity">
    <text evidence="3">Belongs to the CitM (TC 2.A.11) transporter family.</text>
</comment>
<dbReference type="EMBL" id="RKHQ01000001">
    <property type="protein sequence ID" value="ROR97170.1"/>
    <property type="molecule type" value="Genomic_DNA"/>
</dbReference>
<feature type="transmembrane region" description="Helical" evidence="10">
    <location>
        <begin position="335"/>
        <end position="359"/>
    </location>
</feature>
<feature type="transmembrane region" description="Helical" evidence="10">
    <location>
        <begin position="169"/>
        <end position="188"/>
    </location>
</feature>
<evidence type="ECO:0000256" key="5">
    <source>
        <dbReference type="ARBA" id="ARBA00022475"/>
    </source>
</evidence>
<dbReference type="InterPro" id="IPR004680">
    <property type="entry name" value="Cit_transptr-like_dom"/>
</dbReference>
<evidence type="ECO:0000256" key="10">
    <source>
        <dbReference type="SAM" id="Phobius"/>
    </source>
</evidence>
<evidence type="ECO:0000256" key="6">
    <source>
        <dbReference type="ARBA" id="ARBA00022692"/>
    </source>
</evidence>
<dbReference type="InterPro" id="IPR000802">
    <property type="entry name" value="Arsenical_pump_ArsB"/>
</dbReference>
<dbReference type="GO" id="GO:0046685">
    <property type="term" value="P:response to arsenic-containing substance"/>
    <property type="evidence" value="ECO:0007669"/>
    <property type="project" value="UniProtKB-KW"/>
</dbReference>
<evidence type="ECO:0000313" key="13">
    <source>
        <dbReference type="Proteomes" id="UP000275356"/>
    </source>
</evidence>